<evidence type="ECO:0000313" key="2">
    <source>
        <dbReference type="EMBL" id="MCO6024883.1"/>
    </source>
</evidence>
<keyword evidence="1" id="KW-1133">Transmembrane helix</keyword>
<accession>A0ABT1BWW4</accession>
<reference evidence="2 3" key="1">
    <citation type="submission" date="2022-06" db="EMBL/GenBank/DDBJ databases">
        <title>A taxonomic note on the genus Prevotella: Description of four novel genera and emended description of the genera Hallella and Xylanibacter.</title>
        <authorList>
            <person name="Hitch T.C.A."/>
        </authorList>
    </citation>
    <scope>NUCLEOTIDE SEQUENCE [LARGE SCALE GENOMIC DNA]</scope>
    <source>
        <strain evidence="2 3">DSM 100619</strain>
    </source>
</reference>
<dbReference type="RefSeq" id="WP_252760247.1">
    <property type="nucleotide sequence ID" value="NZ_JAMXLY010000008.1"/>
</dbReference>
<sequence>MPLLFTGWVAGTIIIVSVVLAVVMAVWKDKSGYNEIHEIMKTWRHLHMFSTYKVEKEYIDKEVARLRRIGKVKWADKVIDKVNEER</sequence>
<feature type="transmembrane region" description="Helical" evidence="1">
    <location>
        <begin position="6"/>
        <end position="27"/>
    </location>
</feature>
<organism evidence="2 3">
    <name type="scientific">Segatella cerevisiae</name>
    <dbReference type="NCBI Taxonomy" id="2053716"/>
    <lineage>
        <taxon>Bacteria</taxon>
        <taxon>Pseudomonadati</taxon>
        <taxon>Bacteroidota</taxon>
        <taxon>Bacteroidia</taxon>
        <taxon>Bacteroidales</taxon>
        <taxon>Prevotellaceae</taxon>
        <taxon>Segatella</taxon>
    </lineage>
</organism>
<evidence type="ECO:0000256" key="1">
    <source>
        <dbReference type="SAM" id="Phobius"/>
    </source>
</evidence>
<protein>
    <submittedName>
        <fullName evidence="2">Uncharacterized protein</fullName>
    </submittedName>
</protein>
<evidence type="ECO:0000313" key="3">
    <source>
        <dbReference type="Proteomes" id="UP001204015"/>
    </source>
</evidence>
<comment type="caution">
    <text evidence="2">The sequence shown here is derived from an EMBL/GenBank/DDBJ whole genome shotgun (WGS) entry which is preliminary data.</text>
</comment>
<proteinExistence type="predicted"/>
<keyword evidence="1" id="KW-0812">Transmembrane</keyword>
<keyword evidence="1" id="KW-0472">Membrane</keyword>
<dbReference type="EMBL" id="JAMXLY010000008">
    <property type="protein sequence ID" value="MCO6024883.1"/>
    <property type="molecule type" value="Genomic_DNA"/>
</dbReference>
<gene>
    <name evidence="2" type="ORF">NG821_03320</name>
</gene>
<name>A0ABT1BWW4_9BACT</name>
<dbReference type="Proteomes" id="UP001204015">
    <property type="component" value="Unassembled WGS sequence"/>
</dbReference>
<keyword evidence="3" id="KW-1185">Reference proteome</keyword>